<organism evidence="14 15">
    <name type="scientific">Candidatus Magnetaquiglobus chichijimensis</name>
    <dbReference type="NCBI Taxonomy" id="3141448"/>
    <lineage>
        <taxon>Bacteria</taxon>
        <taxon>Pseudomonadati</taxon>
        <taxon>Pseudomonadota</taxon>
        <taxon>Magnetococcia</taxon>
        <taxon>Magnetococcales</taxon>
        <taxon>Candidatus Magnetaquicoccaceae</taxon>
        <taxon>Candidatus Magnetaquiglobus</taxon>
    </lineage>
</organism>
<comment type="cofactor">
    <cofactor evidence="1">
        <name>FAD</name>
        <dbReference type="ChEBI" id="CHEBI:57692"/>
    </cofactor>
</comment>
<dbReference type="Gene3D" id="4.10.80.40">
    <property type="entry name" value="succinate dehydrogenase protein domain"/>
    <property type="match status" value="1"/>
</dbReference>
<dbReference type="EMBL" id="BAAFGK010000004">
    <property type="protein sequence ID" value="GAB0057597.1"/>
    <property type="molecule type" value="Genomic_DNA"/>
</dbReference>
<keyword evidence="10" id="KW-0472">Membrane</keyword>
<evidence type="ECO:0000256" key="4">
    <source>
        <dbReference type="ARBA" id="ARBA00012792"/>
    </source>
</evidence>
<dbReference type="PIRSF" id="PIRSF000171">
    <property type="entry name" value="SDHA_APRA_LASPO"/>
    <property type="match status" value="1"/>
</dbReference>
<dbReference type="PANTHER" id="PTHR11632:SF51">
    <property type="entry name" value="SUCCINATE DEHYDROGENASE [UBIQUINONE] FLAVOPROTEIN SUBUNIT, MITOCHONDRIAL"/>
    <property type="match status" value="1"/>
</dbReference>
<comment type="caution">
    <text evidence="14">The sequence shown here is derived from an EMBL/GenBank/DDBJ whole genome shotgun (WGS) entry which is preliminary data.</text>
</comment>
<dbReference type="Gene3D" id="3.50.50.60">
    <property type="entry name" value="FAD/NAD(P)-binding domain"/>
    <property type="match status" value="1"/>
</dbReference>
<evidence type="ECO:0000256" key="2">
    <source>
        <dbReference type="ARBA" id="ARBA00004515"/>
    </source>
</evidence>
<dbReference type="Gene3D" id="1.20.58.100">
    <property type="entry name" value="Fumarate reductase/succinate dehydrogenase flavoprotein-like, C-terminal domain"/>
    <property type="match status" value="1"/>
</dbReference>
<name>A0ABQ0C9N7_9PROT</name>
<comment type="subcellular location">
    <subcellularLocation>
        <location evidence="2">Cell inner membrane</location>
        <topology evidence="2">Peripheral membrane protein</topology>
        <orientation evidence="2">Cytoplasmic side</orientation>
    </subcellularLocation>
</comment>
<comment type="catalytic activity">
    <reaction evidence="11">
        <text>a quinone + succinate = fumarate + a quinol</text>
        <dbReference type="Rhea" id="RHEA:40523"/>
        <dbReference type="ChEBI" id="CHEBI:24646"/>
        <dbReference type="ChEBI" id="CHEBI:29806"/>
        <dbReference type="ChEBI" id="CHEBI:30031"/>
        <dbReference type="ChEBI" id="CHEBI:132124"/>
        <dbReference type="EC" id="1.3.5.1"/>
    </reaction>
</comment>
<dbReference type="PRINTS" id="PR00368">
    <property type="entry name" value="FADPNR"/>
</dbReference>
<dbReference type="InterPro" id="IPR037099">
    <property type="entry name" value="Fum_R/Succ_DH_flav-like_C_sf"/>
</dbReference>
<dbReference type="InterPro" id="IPR003953">
    <property type="entry name" value="FAD-dep_OxRdtase_2_FAD-bd"/>
</dbReference>
<dbReference type="GO" id="GO:0008177">
    <property type="term" value="F:succinate dehydrogenase (quinone) activity"/>
    <property type="evidence" value="ECO:0007669"/>
    <property type="project" value="UniProtKB-EC"/>
</dbReference>
<dbReference type="InterPro" id="IPR027477">
    <property type="entry name" value="Succ_DH/fumarate_Rdtase_cat_sf"/>
</dbReference>
<evidence type="ECO:0000256" key="6">
    <source>
        <dbReference type="ARBA" id="ARBA00022630"/>
    </source>
</evidence>
<evidence type="ECO:0000256" key="11">
    <source>
        <dbReference type="ARBA" id="ARBA00049220"/>
    </source>
</evidence>
<dbReference type="NCBIfam" id="TIGR01812">
    <property type="entry name" value="sdhA_frdA_Gneg"/>
    <property type="match status" value="1"/>
</dbReference>
<evidence type="ECO:0000313" key="15">
    <source>
        <dbReference type="Proteomes" id="UP001628193"/>
    </source>
</evidence>
<keyword evidence="6" id="KW-0285">Flavoprotein</keyword>
<keyword evidence="5" id="KW-0813">Transport</keyword>
<keyword evidence="7" id="KW-0274">FAD</keyword>
<evidence type="ECO:0000256" key="1">
    <source>
        <dbReference type="ARBA" id="ARBA00001974"/>
    </source>
</evidence>
<evidence type="ECO:0000259" key="12">
    <source>
        <dbReference type="Pfam" id="PF00890"/>
    </source>
</evidence>
<dbReference type="PANTHER" id="PTHR11632">
    <property type="entry name" value="SUCCINATE DEHYDROGENASE 2 FLAVOPROTEIN SUBUNIT"/>
    <property type="match status" value="1"/>
</dbReference>
<dbReference type="InterPro" id="IPR015939">
    <property type="entry name" value="Fum_Rdtase/Succ_DH_flav-like_C"/>
</dbReference>
<dbReference type="SUPFAM" id="SSF56425">
    <property type="entry name" value="Succinate dehydrogenase/fumarate reductase flavoprotein, catalytic domain"/>
    <property type="match status" value="1"/>
</dbReference>
<accession>A0ABQ0C9N7</accession>
<keyword evidence="9 14" id="KW-0560">Oxidoreductase</keyword>
<dbReference type="InterPro" id="IPR003952">
    <property type="entry name" value="FRD_SDH_FAD_BS"/>
</dbReference>
<sequence>MKSHDLIIVGAGLSGMRAALEGVKAGIDVAVVTKVHPLRSHSCAAQGGINAAINPNDDWRVHAYDTVKGSDFIGDEDAIDLMCEEAPIIIHEMDQMGTPFSRNDNGDIAQRPFGGASFDRTCYAADRTGQVLLHTLWERLVHSGTHVYEECHVFKLVLSADGHVAGLVVYDIKTGELFTLRGKAVLLATGGYGRVFLSSTNATTNTGDGMAYAMRAGAPLADMEFVQFHPTGLRTSGILVTEGARGEGGYLINAEGERFMGRYAPKKWELASRDVVSRAEQTEILEGRGENGAIFLDLRHLGRDKIIDRLPQIRILAMDLEGVDPIDAPIPVRPTVHYSMGGIRTDKYGAAPVPGLFAAGEAACVSVHGANRLGGNSLLDTIVFGKITGAHASKYVKTARLHDFPADALGEVEERVRELKSRPDRGVRPAALHHEMAESMNAWCGVYREVNGIATLAGKFAGWRQDYERIHLDDKSPIFNVDLLRAIELRNLLDLGECIVKGALAREESRGAHFRIDFPNRDDANWRKHTLAFWDEAGQTIRLDFEAVRTVGNPEYAPKERTY</sequence>
<protein>
    <recommendedName>
        <fullName evidence="4">succinate dehydrogenase</fullName>
        <ecNumber evidence="4">1.3.5.1</ecNumber>
    </recommendedName>
</protein>
<evidence type="ECO:0000256" key="3">
    <source>
        <dbReference type="ARBA" id="ARBA00008040"/>
    </source>
</evidence>
<proteinExistence type="inferred from homology"/>
<dbReference type="Pfam" id="PF02910">
    <property type="entry name" value="Succ_DH_flav_C"/>
    <property type="match status" value="1"/>
</dbReference>
<dbReference type="SUPFAM" id="SSF46977">
    <property type="entry name" value="Succinate dehydrogenase/fumarate reductase flavoprotein C-terminal domain"/>
    <property type="match status" value="1"/>
</dbReference>
<dbReference type="InterPro" id="IPR014006">
    <property type="entry name" value="Succ_Dhase_FrdA_Gneg"/>
</dbReference>
<dbReference type="InterPro" id="IPR030664">
    <property type="entry name" value="SdhA/FrdA/AprA"/>
</dbReference>
<dbReference type="Pfam" id="PF00890">
    <property type="entry name" value="FAD_binding_2"/>
    <property type="match status" value="1"/>
</dbReference>
<evidence type="ECO:0000256" key="9">
    <source>
        <dbReference type="ARBA" id="ARBA00023002"/>
    </source>
</evidence>
<feature type="domain" description="Fumarate reductase/succinate dehydrogenase flavoprotein-like C-terminal" evidence="13">
    <location>
        <begin position="433"/>
        <end position="563"/>
    </location>
</feature>
<dbReference type="Proteomes" id="UP001628193">
    <property type="component" value="Unassembled WGS sequence"/>
</dbReference>
<evidence type="ECO:0000256" key="7">
    <source>
        <dbReference type="ARBA" id="ARBA00022827"/>
    </source>
</evidence>
<dbReference type="PROSITE" id="PS00504">
    <property type="entry name" value="FRD_SDH_FAD_BINDING"/>
    <property type="match status" value="1"/>
</dbReference>
<keyword evidence="8" id="KW-0249">Electron transport</keyword>
<feature type="domain" description="FAD-dependent oxidoreductase 2 FAD-binding" evidence="12">
    <location>
        <begin position="5"/>
        <end position="378"/>
    </location>
</feature>
<reference evidence="14 15" key="1">
    <citation type="submission" date="2024-09" db="EMBL/GenBank/DDBJ databases">
        <title>Draft genome sequence of Candidatus Magnetaquicoccaceae bacterium FCR-1.</title>
        <authorList>
            <person name="Shimoshige H."/>
            <person name="Shimamura S."/>
            <person name="Taoka A."/>
            <person name="Kobayashi H."/>
            <person name="Maekawa T."/>
        </authorList>
    </citation>
    <scope>NUCLEOTIDE SEQUENCE [LARGE SCALE GENOMIC DNA]</scope>
    <source>
        <strain evidence="14 15">FCR-1</strain>
    </source>
</reference>
<dbReference type="InterPro" id="IPR036188">
    <property type="entry name" value="FAD/NAD-bd_sf"/>
</dbReference>
<dbReference type="EC" id="1.3.5.1" evidence="4"/>
<dbReference type="SUPFAM" id="SSF51905">
    <property type="entry name" value="FAD/NAD(P)-binding domain"/>
    <property type="match status" value="1"/>
</dbReference>
<evidence type="ECO:0000259" key="13">
    <source>
        <dbReference type="Pfam" id="PF02910"/>
    </source>
</evidence>
<dbReference type="Gene3D" id="3.90.700.10">
    <property type="entry name" value="Succinate dehydrogenase/fumarate reductase flavoprotein, catalytic domain"/>
    <property type="match status" value="1"/>
</dbReference>
<evidence type="ECO:0000256" key="5">
    <source>
        <dbReference type="ARBA" id="ARBA00022448"/>
    </source>
</evidence>
<evidence type="ECO:0000256" key="10">
    <source>
        <dbReference type="ARBA" id="ARBA00023136"/>
    </source>
</evidence>
<comment type="similarity">
    <text evidence="3">Belongs to the FAD-dependent oxidoreductase 2 family. FRD/SDH subfamily.</text>
</comment>
<keyword evidence="15" id="KW-1185">Reference proteome</keyword>
<evidence type="ECO:0000256" key="8">
    <source>
        <dbReference type="ARBA" id="ARBA00022982"/>
    </source>
</evidence>
<evidence type="ECO:0000313" key="14">
    <source>
        <dbReference type="EMBL" id="GAB0057597.1"/>
    </source>
</evidence>
<gene>
    <name evidence="14" type="primary">sdhA</name>
    <name evidence="14" type="ORF">SIID45300_01929</name>
</gene>
<dbReference type="RefSeq" id="WP_420905290.1">
    <property type="nucleotide sequence ID" value="NZ_BAAFGK010000004.1"/>
</dbReference>